<evidence type="ECO:0000313" key="7">
    <source>
        <dbReference type="EMBL" id="HDX30571.1"/>
    </source>
</evidence>
<dbReference type="CDD" id="cd00609">
    <property type="entry name" value="AAT_like"/>
    <property type="match status" value="1"/>
</dbReference>
<dbReference type="PANTHER" id="PTHR46577">
    <property type="entry name" value="HTH-TYPE TRANSCRIPTIONAL REGULATORY PROTEIN GABR"/>
    <property type="match status" value="1"/>
</dbReference>
<dbReference type="Gene3D" id="1.10.10.10">
    <property type="entry name" value="Winged helix-like DNA-binding domain superfamily/Winged helix DNA-binding domain"/>
    <property type="match status" value="1"/>
</dbReference>
<dbReference type="Gene3D" id="3.90.1150.10">
    <property type="entry name" value="Aspartate Aminotransferase, domain 1"/>
    <property type="match status" value="1"/>
</dbReference>
<dbReference type="InterPro" id="IPR004839">
    <property type="entry name" value="Aminotransferase_I/II_large"/>
</dbReference>
<dbReference type="PROSITE" id="PS50949">
    <property type="entry name" value="HTH_GNTR"/>
    <property type="match status" value="1"/>
</dbReference>
<keyword evidence="3" id="KW-0805">Transcription regulation</keyword>
<comment type="similarity">
    <text evidence="1">In the C-terminal section; belongs to the class-I pyridoxal-phosphate-dependent aminotransferase family.</text>
</comment>
<evidence type="ECO:0000259" key="6">
    <source>
        <dbReference type="PROSITE" id="PS50949"/>
    </source>
</evidence>
<dbReference type="EMBL" id="DSMG01000042">
    <property type="protein sequence ID" value="HDX30571.1"/>
    <property type="molecule type" value="Genomic_DNA"/>
</dbReference>
<dbReference type="GO" id="GO:0030170">
    <property type="term" value="F:pyridoxal phosphate binding"/>
    <property type="evidence" value="ECO:0007669"/>
    <property type="project" value="InterPro"/>
</dbReference>
<dbReference type="InterPro" id="IPR036388">
    <property type="entry name" value="WH-like_DNA-bd_sf"/>
</dbReference>
<dbReference type="InterPro" id="IPR036390">
    <property type="entry name" value="WH_DNA-bd_sf"/>
</dbReference>
<dbReference type="InterPro" id="IPR051446">
    <property type="entry name" value="HTH_trans_reg/aminotransferase"/>
</dbReference>
<comment type="caution">
    <text evidence="7">The sequence shown here is derived from an EMBL/GenBank/DDBJ whole genome shotgun (WGS) entry which is preliminary data.</text>
</comment>
<sequence length="526" mass="57597">MHRLSWSTRPNCPFTGKIVSVQYCALSTNREEKVMPLEIILRRNDPAPLYQQIAEQIKRAIASGHLPAGAQLPTVRRLAAEVGVTRLTVQNAYAELQSSGWIESTVGRGTFVSAQASVEPRWSAASGAATPAAVIGDILQMGRSTGILSFASASPDPQLFPEAEFWAALESQRQKLSEAMSYGPAQGDTGLRIELAAHLAERGLSATPDNLLVVAGVSQGVMLAAQALAQPGDSILIEQPTYVGFLHQLRTLGLQPMAVPVDEEGLRLDVVEQMARAHRIRFFYTIPSFQNPTGYCMSHSHRLQLLELAERYGFYIIEDDLYGWLAYDAEPPLPLKALDVADRVIYISGFSKTLAPGLRLGVMAPPPALRDRLIGLRIAADLGSPLLLQRTLAAFLHRGEFRRHLRRVLPVYQERRDALLAALGQAMPPGVHWTRPRGGLCCWVTLPRPVSVGEIPRLALQQGWAVAPGSIFWTNTDGERNLRLCFGGLTVGQLRRGVEVIAEIVRQQLAFAPVTPASPVEWLPMV</sequence>
<protein>
    <submittedName>
        <fullName evidence="7">PLP-dependent aminotransferase family protein</fullName>
    </submittedName>
</protein>
<keyword evidence="5" id="KW-0804">Transcription</keyword>
<evidence type="ECO:0000256" key="4">
    <source>
        <dbReference type="ARBA" id="ARBA00023125"/>
    </source>
</evidence>
<dbReference type="GO" id="GO:0003700">
    <property type="term" value="F:DNA-binding transcription factor activity"/>
    <property type="evidence" value="ECO:0007669"/>
    <property type="project" value="InterPro"/>
</dbReference>
<dbReference type="PRINTS" id="PR00035">
    <property type="entry name" value="HTHGNTR"/>
</dbReference>
<keyword evidence="4" id="KW-0238">DNA-binding</keyword>
<dbReference type="Pfam" id="PF00155">
    <property type="entry name" value="Aminotran_1_2"/>
    <property type="match status" value="1"/>
</dbReference>
<dbReference type="AlphaFoldDB" id="A0A7C1FSM9"/>
<organism evidence="7">
    <name type="scientific">Caldilinea aerophila</name>
    <dbReference type="NCBI Taxonomy" id="133453"/>
    <lineage>
        <taxon>Bacteria</taxon>
        <taxon>Bacillati</taxon>
        <taxon>Chloroflexota</taxon>
        <taxon>Caldilineae</taxon>
        <taxon>Caldilineales</taxon>
        <taxon>Caldilineaceae</taxon>
        <taxon>Caldilinea</taxon>
    </lineage>
</organism>
<dbReference type="InterPro" id="IPR015422">
    <property type="entry name" value="PyrdxlP-dep_Trfase_small"/>
</dbReference>
<dbReference type="InterPro" id="IPR015424">
    <property type="entry name" value="PyrdxlP-dep_Trfase"/>
</dbReference>
<dbReference type="CDD" id="cd07377">
    <property type="entry name" value="WHTH_GntR"/>
    <property type="match status" value="1"/>
</dbReference>
<dbReference type="InterPro" id="IPR015421">
    <property type="entry name" value="PyrdxlP-dep_Trfase_major"/>
</dbReference>
<keyword evidence="2" id="KW-0663">Pyridoxal phosphate</keyword>
<evidence type="ECO:0000256" key="5">
    <source>
        <dbReference type="ARBA" id="ARBA00023163"/>
    </source>
</evidence>
<dbReference type="Gene3D" id="3.40.640.10">
    <property type="entry name" value="Type I PLP-dependent aspartate aminotransferase-like (Major domain)"/>
    <property type="match status" value="1"/>
</dbReference>
<dbReference type="Pfam" id="PF00392">
    <property type="entry name" value="GntR"/>
    <property type="match status" value="1"/>
</dbReference>
<accession>A0A7C1FSM9</accession>
<dbReference type="PANTHER" id="PTHR46577:SF2">
    <property type="entry name" value="TRANSCRIPTIONAL REGULATORY PROTEIN"/>
    <property type="match status" value="1"/>
</dbReference>
<dbReference type="GO" id="GO:0003677">
    <property type="term" value="F:DNA binding"/>
    <property type="evidence" value="ECO:0007669"/>
    <property type="project" value="UniProtKB-KW"/>
</dbReference>
<evidence type="ECO:0000256" key="1">
    <source>
        <dbReference type="ARBA" id="ARBA00005384"/>
    </source>
</evidence>
<name>A0A7C1FSM9_9CHLR</name>
<reference evidence="7" key="1">
    <citation type="journal article" date="2020" name="mSystems">
        <title>Genome- and Community-Level Interaction Insights into Carbon Utilization and Element Cycling Functions of Hydrothermarchaeota in Hydrothermal Sediment.</title>
        <authorList>
            <person name="Zhou Z."/>
            <person name="Liu Y."/>
            <person name="Xu W."/>
            <person name="Pan J."/>
            <person name="Luo Z.H."/>
            <person name="Li M."/>
        </authorList>
    </citation>
    <scope>NUCLEOTIDE SEQUENCE [LARGE SCALE GENOMIC DNA]</scope>
    <source>
        <strain evidence="7">SpSt-289</strain>
    </source>
</reference>
<keyword evidence="7" id="KW-0808">Transferase</keyword>
<dbReference type="SUPFAM" id="SSF46785">
    <property type="entry name" value="Winged helix' DNA-binding domain"/>
    <property type="match status" value="1"/>
</dbReference>
<dbReference type="SUPFAM" id="SSF53383">
    <property type="entry name" value="PLP-dependent transferases"/>
    <property type="match status" value="1"/>
</dbReference>
<evidence type="ECO:0000256" key="3">
    <source>
        <dbReference type="ARBA" id="ARBA00023015"/>
    </source>
</evidence>
<dbReference type="InterPro" id="IPR000524">
    <property type="entry name" value="Tscrpt_reg_HTH_GntR"/>
</dbReference>
<keyword evidence="7" id="KW-0032">Aminotransferase</keyword>
<dbReference type="SMART" id="SM00345">
    <property type="entry name" value="HTH_GNTR"/>
    <property type="match status" value="1"/>
</dbReference>
<proteinExistence type="inferred from homology"/>
<gene>
    <name evidence="7" type="ORF">ENQ20_03650</name>
</gene>
<feature type="domain" description="HTH gntR-type" evidence="6">
    <location>
        <begin position="47"/>
        <end position="115"/>
    </location>
</feature>
<evidence type="ECO:0000256" key="2">
    <source>
        <dbReference type="ARBA" id="ARBA00022898"/>
    </source>
</evidence>
<dbReference type="GO" id="GO:0008483">
    <property type="term" value="F:transaminase activity"/>
    <property type="evidence" value="ECO:0007669"/>
    <property type="project" value="UniProtKB-KW"/>
</dbReference>